<accession>G2LHM0</accession>
<evidence type="ECO:0000313" key="2">
    <source>
        <dbReference type="Proteomes" id="UP000006791"/>
    </source>
</evidence>
<protein>
    <submittedName>
        <fullName evidence="1">Uncharacterized protein</fullName>
    </submittedName>
</protein>
<dbReference type="Proteomes" id="UP000006791">
    <property type="component" value="Chromosome 1"/>
</dbReference>
<name>G2LHM0_CHLTF</name>
<proteinExistence type="predicted"/>
<dbReference type="AlphaFoldDB" id="G2LHM0"/>
<dbReference type="HOGENOM" id="CLU_3408994_0_0_0"/>
<dbReference type="KEGG" id="ctm:Cabther_A1938"/>
<keyword evidence="2" id="KW-1185">Reference proteome</keyword>
<dbReference type="EMBL" id="CP002514">
    <property type="protein sequence ID" value="AEP12684.1"/>
    <property type="molecule type" value="Genomic_DNA"/>
</dbReference>
<reference evidence="1 2" key="1">
    <citation type="journal article" date="2012" name="Environ. Microbiol.">
        <title>Complete genome of Candidatus Chloracidobacterium thermophilum, a chlorophyll-based photoheterotroph belonging to the phylum Acidobacteria.</title>
        <authorList>
            <person name="Garcia Costas A.M."/>
            <person name="Liu Z."/>
            <person name="Tomsho L.P."/>
            <person name="Schuster S.C."/>
            <person name="Ward D.M."/>
            <person name="Bryant D.A."/>
        </authorList>
    </citation>
    <scope>NUCLEOTIDE SEQUENCE [LARGE SCALE GENOMIC DNA]</scope>
    <source>
        <strain evidence="1 2">B</strain>
    </source>
</reference>
<sequence>MQRVSNFRTRFVRCKIEDKNLTCEPEPFP</sequence>
<gene>
    <name evidence="1" type="ordered locus">Cabther_A1938</name>
</gene>
<organism evidence="1 2">
    <name type="scientific">Chloracidobacterium thermophilum (strain B)</name>
    <dbReference type="NCBI Taxonomy" id="981222"/>
    <lineage>
        <taxon>Bacteria</taxon>
        <taxon>Pseudomonadati</taxon>
        <taxon>Acidobacteriota</taxon>
        <taxon>Terriglobia</taxon>
        <taxon>Terriglobales</taxon>
        <taxon>Acidobacteriaceae</taxon>
        <taxon>Chloracidobacterium</taxon>
    </lineage>
</organism>
<evidence type="ECO:0000313" key="1">
    <source>
        <dbReference type="EMBL" id="AEP12684.1"/>
    </source>
</evidence>